<keyword evidence="1" id="KW-0472">Membrane</keyword>
<evidence type="ECO:0000313" key="2">
    <source>
        <dbReference type="EMBL" id="CAF1635160.1"/>
    </source>
</evidence>
<dbReference type="Proteomes" id="UP000663828">
    <property type="component" value="Unassembled WGS sequence"/>
</dbReference>
<reference evidence="2" key="1">
    <citation type="submission" date="2021-02" db="EMBL/GenBank/DDBJ databases">
        <authorList>
            <person name="Nowell W R."/>
        </authorList>
    </citation>
    <scope>NUCLEOTIDE SEQUENCE</scope>
</reference>
<keyword evidence="1" id="KW-0812">Transmembrane</keyword>
<feature type="transmembrane region" description="Helical" evidence="1">
    <location>
        <begin position="49"/>
        <end position="68"/>
    </location>
</feature>
<name>A0A816DN95_ADIRI</name>
<dbReference type="EMBL" id="CAJNOR010008597">
    <property type="protein sequence ID" value="CAF1635160.1"/>
    <property type="molecule type" value="Genomic_DNA"/>
</dbReference>
<sequence length="500" mass="57533">MNPRNLFRWFYDQICHYNLFVHENETHINDDDEPEDPAIILQHQIYATWLYVVLLSVFLYILFFVAMVKPQSRTVIVSEITPSIFNELYLKHSETLSCPCSTITISYKTFVSNTIALHPVCSSFFVSQQWISALYLTNPSIFGPVDFRTTAKSQFELLTSLCSIFQDTIDENKMNLDDNELVTIDLISEDKLRSQVDANIKLFRSDISTEMDSFLSYIKITTRANYLISALNTNAVIGAVANGENYVINIFQTFARNDSADASDMDTITTCGSQNLIESAGFYTLPSITPDVPKYYFRLPDYDPLVTINGFFSGCTPFESLLPSTFDCLYDVKCLQLLSDYFPILHQMHCNWTDSVLSSKPKMSLNDYLLDLFIEKWSTEMNYSIYFDACACPFCTYITTDQTNLLYAMTLLISLYGGLTIVLRSISSFLIKIAWKFKHHRRRTRINSEYRTTYIRNLTQAAKRLNLFKNNDRTEGSIRQQKIITHVYLILVTGSLLILL</sequence>
<evidence type="ECO:0000256" key="1">
    <source>
        <dbReference type="SAM" id="Phobius"/>
    </source>
</evidence>
<accession>A0A816DN95</accession>
<gene>
    <name evidence="2" type="ORF">XAT740_LOCUS52339</name>
</gene>
<dbReference type="AlphaFoldDB" id="A0A816DN95"/>
<comment type="caution">
    <text evidence="2">The sequence shown here is derived from an EMBL/GenBank/DDBJ whole genome shotgun (WGS) entry which is preliminary data.</text>
</comment>
<proteinExistence type="predicted"/>
<evidence type="ECO:0000313" key="3">
    <source>
        <dbReference type="Proteomes" id="UP000663828"/>
    </source>
</evidence>
<protein>
    <submittedName>
        <fullName evidence="2">Uncharacterized protein</fullName>
    </submittedName>
</protein>
<organism evidence="2 3">
    <name type="scientific">Adineta ricciae</name>
    <name type="common">Rotifer</name>
    <dbReference type="NCBI Taxonomy" id="249248"/>
    <lineage>
        <taxon>Eukaryota</taxon>
        <taxon>Metazoa</taxon>
        <taxon>Spiralia</taxon>
        <taxon>Gnathifera</taxon>
        <taxon>Rotifera</taxon>
        <taxon>Eurotatoria</taxon>
        <taxon>Bdelloidea</taxon>
        <taxon>Adinetida</taxon>
        <taxon>Adinetidae</taxon>
        <taxon>Adineta</taxon>
    </lineage>
</organism>
<keyword evidence="1" id="KW-1133">Transmembrane helix</keyword>
<feature type="transmembrane region" description="Helical" evidence="1">
    <location>
        <begin position="405"/>
        <end position="435"/>
    </location>
</feature>
<keyword evidence="3" id="KW-1185">Reference proteome</keyword>
<feature type="non-terminal residue" evidence="2">
    <location>
        <position position="500"/>
    </location>
</feature>